<dbReference type="GO" id="GO:0019464">
    <property type="term" value="P:glycine decarboxylation via glycine cleavage system"/>
    <property type="evidence" value="ECO:0007669"/>
    <property type="project" value="UniProtKB-UniRule"/>
</dbReference>
<evidence type="ECO:0000259" key="5">
    <source>
        <dbReference type="PROSITE" id="PS50968"/>
    </source>
</evidence>
<dbReference type="AlphaFoldDB" id="A0A2G6MTC1"/>
<dbReference type="EMBL" id="PDTI01000009">
    <property type="protein sequence ID" value="PIE63343.1"/>
    <property type="molecule type" value="Genomic_DNA"/>
</dbReference>
<dbReference type="HAMAP" id="MF_00272">
    <property type="entry name" value="GcvH"/>
    <property type="match status" value="1"/>
</dbReference>
<comment type="cofactor">
    <cofactor evidence="3">
        <name>(R)-lipoate</name>
        <dbReference type="ChEBI" id="CHEBI:83088"/>
    </cofactor>
    <text evidence="3">Binds 1 lipoyl cofactor covalently.</text>
</comment>
<comment type="function">
    <text evidence="3">The glycine cleavage system catalyzes the degradation of glycine. The H protein shuttles the methylamine group of glycine from the P protein to the T protein.</text>
</comment>
<dbReference type="Proteomes" id="UP000231203">
    <property type="component" value="Unassembled WGS sequence"/>
</dbReference>
<gene>
    <name evidence="3 6" type="primary">gcvH</name>
    <name evidence="6" type="ORF">CSA25_00690</name>
</gene>
<dbReference type="InterPro" id="IPR000089">
    <property type="entry name" value="Biotin_lipoyl"/>
</dbReference>
<comment type="caution">
    <text evidence="6">The sequence shown here is derived from an EMBL/GenBank/DDBJ whole genome shotgun (WGS) entry which is preliminary data.</text>
</comment>
<comment type="similarity">
    <text evidence="1 3">Belongs to the GcvH family.</text>
</comment>
<name>A0A2G6MTC1_9BACT</name>
<evidence type="ECO:0000313" key="7">
    <source>
        <dbReference type="Proteomes" id="UP000231203"/>
    </source>
</evidence>
<dbReference type="GO" id="GO:0005960">
    <property type="term" value="C:glycine cleavage complex"/>
    <property type="evidence" value="ECO:0007669"/>
    <property type="project" value="InterPro"/>
</dbReference>
<comment type="subunit">
    <text evidence="3">The glycine cleavage system is composed of four proteins: P, T, L and H.</text>
</comment>
<sequence>MKAIEELNFPSDLKYTDDHEWAKVEGDLVSVGISDYAQDQLGEIVFVEVPEIGDTFEQADEFGSVESVKAVSEIFLPISGEVVAVNTTLEDEPELVNTDCYNKGWIVKIKPQDLSELDSLKDRAAYLEMLKG</sequence>
<dbReference type="InterPro" id="IPR033753">
    <property type="entry name" value="GCV_H/Fam206"/>
</dbReference>
<dbReference type="Pfam" id="PF01597">
    <property type="entry name" value="GCV_H"/>
    <property type="match status" value="1"/>
</dbReference>
<feature type="modified residue" description="N6-lipoyllysine" evidence="3 4">
    <location>
        <position position="69"/>
    </location>
</feature>
<dbReference type="InterPro" id="IPR002930">
    <property type="entry name" value="GCV_H"/>
</dbReference>
<dbReference type="InterPro" id="IPR017453">
    <property type="entry name" value="GCV_H_sub"/>
</dbReference>
<evidence type="ECO:0000256" key="3">
    <source>
        <dbReference type="HAMAP-Rule" id="MF_00272"/>
    </source>
</evidence>
<organism evidence="6 7">
    <name type="scientific">Desulfobacter postgatei</name>
    <dbReference type="NCBI Taxonomy" id="2293"/>
    <lineage>
        <taxon>Bacteria</taxon>
        <taxon>Pseudomonadati</taxon>
        <taxon>Thermodesulfobacteriota</taxon>
        <taxon>Desulfobacteria</taxon>
        <taxon>Desulfobacterales</taxon>
        <taxon>Desulfobacteraceae</taxon>
        <taxon>Desulfobacter</taxon>
    </lineage>
</organism>
<dbReference type="GO" id="GO:0009249">
    <property type="term" value="P:protein lipoylation"/>
    <property type="evidence" value="ECO:0007669"/>
    <property type="project" value="TreeGrafter"/>
</dbReference>
<keyword evidence="2 3" id="KW-0450">Lipoyl</keyword>
<dbReference type="InterPro" id="IPR003016">
    <property type="entry name" value="2-oxoA_DH_lipoyl-BS"/>
</dbReference>
<evidence type="ECO:0000256" key="2">
    <source>
        <dbReference type="ARBA" id="ARBA00022823"/>
    </source>
</evidence>
<protein>
    <recommendedName>
        <fullName evidence="3">Glycine cleavage system H protein</fullName>
    </recommendedName>
</protein>
<dbReference type="Gene3D" id="2.40.50.100">
    <property type="match status" value="1"/>
</dbReference>
<dbReference type="PANTHER" id="PTHR11715:SF3">
    <property type="entry name" value="GLYCINE CLEAVAGE SYSTEM H PROTEIN-RELATED"/>
    <property type="match status" value="1"/>
</dbReference>
<dbReference type="GO" id="GO:0005829">
    <property type="term" value="C:cytosol"/>
    <property type="evidence" value="ECO:0007669"/>
    <property type="project" value="TreeGrafter"/>
</dbReference>
<dbReference type="PROSITE" id="PS00189">
    <property type="entry name" value="LIPOYL"/>
    <property type="match status" value="1"/>
</dbReference>
<dbReference type="CDD" id="cd06848">
    <property type="entry name" value="GCS_H"/>
    <property type="match status" value="1"/>
</dbReference>
<proteinExistence type="inferred from homology"/>
<dbReference type="PROSITE" id="PS50968">
    <property type="entry name" value="BIOTINYL_LIPOYL"/>
    <property type="match status" value="1"/>
</dbReference>
<dbReference type="InterPro" id="IPR011053">
    <property type="entry name" value="Single_hybrid_motif"/>
</dbReference>
<feature type="domain" description="Lipoyl-binding" evidence="5">
    <location>
        <begin position="28"/>
        <end position="110"/>
    </location>
</feature>
<dbReference type="NCBIfam" id="TIGR00527">
    <property type="entry name" value="gcvH"/>
    <property type="match status" value="1"/>
</dbReference>
<reference evidence="6 7" key="1">
    <citation type="submission" date="2017-10" db="EMBL/GenBank/DDBJ databases">
        <title>Novel microbial diversity and functional potential in the marine mammal oral microbiome.</title>
        <authorList>
            <person name="Dudek N.K."/>
            <person name="Sun C.L."/>
            <person name="Burstein D."/>
            <person name="Kantor R.S."/>
            <person name="Aliaga Goltsman D.S."/>
            <person name="Bik E.M."/>
            <person name="Thomas B.C."/>
            <person name="Banfield J.F."/>
            <person name="Relman D.A."/>
        </authorList>
    </citation>
    <scope>NUCLEOTIDE SEQUENCE [LARGE SCALE GENOMIC DNA]</scope>
    <source>
        <strain evidence="6">DOLJORAL78_47_202</strain>
    </source>
</reference>
<evidence type="ECO:0000313" key="6">
    <source>
        <dbReference type="EMBL" id="PIE63343.1"/>
    </source>
</evidence>
<evidence type="ECO:0000256" key="4">
    <source>
        <dbReference type="PIRSR" id="PIRSR617453-50"/>
    </source>
</evidence>
<dbReference type="SUPFAM" id="SSF51230">
    <property type="entry name" value="Single hybrid motif"/>
    <property type="match status" value="1"/>
</dbReference>
<dbReference type="NCBIfam" id="NF002270">
    <property type="entry name" value="PRK01202.1"/>
    <property type="match status" value="1"/>
</dbReference>
<accession>A0A2G6MTC1</accession>
<evidence type="ECO:0000256" key="1">
    <source>
        <dbReference type="ARBA" id="ARBA00009249"/>
    </source>
</evidence>
<dbReference type="PANTHER" id="PTHR11715">
    <property type="entry name" value="GLYCINE CLEAVAGE SYSTEM H PROTEIN"/>
    <property type="match status" value="1"/>
</dbReference>